<dbReference type="AlphaFoldDB" id="A0A9P9BNH9"/>
<dbReference type="GO" id="GO:0006631">
    <property type="term" value="P:fatty acid metabolic process"/>
    <property type="evidence" value="ECO:0007669"/>
    <property type="project" value="TreeGrafter"/>
</dbReference>
<organism evidence="4 5">
    <name type="scientific">Microdochium trichocladiopsis</name>
    <dbReference type="NCBI Taxonomy" id="1682393"/>
    <lineage>
        <taxon>Eukaryota</taxon>
        <taxon>Fungi</taxon>
        <taxon>Dikarya</taxon>
        <taxon>Ascomycota</taxon>
        <taxon>Pezizomycotina</taxon>
        <taxon>Sordariomycetes</taxon>
        <taxon>Xylariomycetidae</taxon>
        <taxon>Xylariales</taxon>
        <taxon>Microdochiaceae</taxon>
        <taxon>Microdochium</taxon>
    </lineage>
</organism>
<keyword evidence="2" id="KW-0446">Lipid-binding</keyword>
<dbReference type="InterPro" id="IPR035984">
    <property type="entry name" value="Acyl-CoA-binding_sf"/>
</dbReference>
<evidence type="ECO:0000313" key="5">
    <source>
        <dbReference type="Proteomes" id="UP000756346"/>
    </source>
</evidence>
<dbReference type="Pfam" id="PF00887">
    <property type="entry name" value="ACBP"/>
    <property type="match status" value="1"/>
</dbReference>
<feature type="domain" description="ACB" evidence="3">
    <location>
        <begin position="3"/>
        <end position="91"/>
    </location>
</feature>
<name>A0A9P9BNH9_9PEZI</name>
<comment type="similarity">
    <text evidence="1">Belongs to the ACBP family.</text>
</comment>
<reference evidence="4" key="1">
    <citation type="journal article" date="2021" name="Nat. Commun.">
        <title>Genetic determinants of endophytism in the Arabidopsis root mycobiome.</title>
        <authorList>
            <person name="Mesny F."/>
            <person name="Miyauchi S."/>
            <person name="Thiergart T."/>
            <person name="Pickel B."/>
            <person name="Atanasova L."/>
            <person name="Karlsson M."/>
            <person name="Huettel B."/>
            <person name="Barry K.W."/>
            <person name="Haridas S."/>
            <person name="Chen C."/>
            <person name="Bauer D."/>
            <person name="Andreopoulos W."/>
            <person name="Pangilinan J."/>
            <person name="LaButti K."/>
            <person name="Riley R."/>
            <person name="Lipzen A."/>
            <person name="Clum A."/>
            <person name="Drula E."/>
            <person name="Henrissat B."/>
            <person name="Kohler A."/>
            <person name="Grigoriev I.V."/>
            <person name="Martin F.M."/>
            <person name="Hacquard S."/>
        </authorList>
    </citation>
    <scope>NUCLEOTIDE SEQUENCE</scope>
    <source>
        <strain evidence="4">MPI-CAGE-CH-0230</strain>
    </source>
</reference>
<evidence type="ECO:0000313" key="4">
    <source>
        <dbReference type="EMBL" id="KAH7031276.1"/>
    </source>
</evidence>
<dbReference type="PANTHER" id="PTHR23310">
    <property type="entry name" value="ACYL-COA-BINDING PROTEIN, ACBP"/>
    <property type="match status" value="1"/>
</dbReference>
<dbReference type="PROSITE" id="PS51228">
    <property type="entry name" value="ACB_2"/>
    <property type="match status" value="1"/>
</dbReference>
<keyword evidence="5" id="KW-1185">Reference proteome</keyword>
<dbReference type="GeneID" id="70177578"/>
<dbReference type="InterPro" id="IPR014352">
    <property type="entry name" value="FERM/acyl-CoA-bd_prot_sf"/>
</dbReference>
<evidence type="ECO:0000256" key="1">
    <source>
        <dbReference type="ARBA" id="ARBA00005567"/>
    </source>
</evidence>
<dbReference type="RefSeq" id="XP_046012956.1">
    <property type="nucleotide sequence ID" value="XM_046148032.1"/>
</dbReference>
<comment type="caution">
    <text evidence="4">The sequence shown here is derived from an EMBL/GenBank/DDBJ whole genome shotgun (WGS) entry which is preliminary data.</text>
</comment>
<gene>
    <name evidence="4" type="ORF">B0I36DRAFT_120851</name>
</gene>
<dbReference type="PANTHER" id="PTHR23310:SF62">
    <property type="entry name" value="ACYL-COA BINDING PROTEIN 1, ISOFORM A"/>
    <property type="match status" value="1"/>
</dbReference>
<evidence type="ECO:0000256" key="2">
    <source>
        <dbReference type="ARBA" id="ARBA00023121"/>
    </source>
</evidence>
<protein>
    <submittedName>
        <fullName evidence="4">Acyl-CoA-binding protein</fullName>
    </submittedName>
</protein>
<proteinExistence type="inferred from homology"/>
<dbReference type="Proteomes" id="UP000756346">
    <property type="component" value="Unassembled WGS sequence"/>
</dbReference>
<dbReference type="EMBL" id="JAGTJQ010000005">
    <property type="protein sequence ID" value="KAH7031276.1"/>
    <property type="molecule type" value="Genomic_DNA"/>
</dbReference>
<dbReference type="PRINTS" id="PR00689">
    <property type="entry name" value="ACOABINDINGP"/>
</dbReference>
<sequence>MSLSPEFQKAVVDSKKLTSKPESFDLLELYALYKIANGEDFSAAPKPGMFDLKNKAKYSAWEKKVQSGISAEDAQKAYVEKVEALKASCGFDASKEPEAVGA</sequence>
<dbReference type="SUPFAM" id="SSF47027">
    <property type="entry name" value="Acyl-CoA binding protein"/>
    <property type="match status" value="1"/>
</dbReference>
<dbReference type="OrthoDB" id="346910at2759"/>
<accession>A0A9P9BNH9</accession>
<dbReference type="InterPro" id="IPR000582">
    <property type="entry name" value="Acyl-CoA-binding_protein"/>
</dbReference>
<dbReference type="GO" id="GO:0000062">
    <property type="term" value="F:fatty-acyl-CoA binding"/>
    <property type="evidence" value="ECO:0007669"/>
    <property type="project" value="InterPro"/>
</dbReference>
<dbReference type="Gene3D" id="1.20.80.10">
    <property type="match status" value="1"/>
</dbReference>
<evidence type="ECO:0000259" key="3">
    <source>
        <dbReference type="PROSITE" id="PS51228"/>
    </source>
</evidence>